<evidence type="ECO:0000259" key="1">
    <source>
        <dbReference type="SMART" id="SM00960"/>
    </source>
</evidence>
<reference evidence="2 3" key="1">
    <citation type="submission" date="2018-09" db="EMBL/GenBank/DDBJ databases">
        <title>Discovery and Ecogenomic Context for Candidatus Cryosericales, a Global Caldiserica Order Active in Thawing Permafrost.</title>
        <authorList>
            <person name="Martinez M.A."/>
            <person name="Woodcroft B.J."/>
            <person name="Ignacio Espinoza J.C."/>
            <person name="Zayed A."/>
            <person name="Singleton C.M."/>
            <person name="Boyd J."/>
            <person name="Li Y.-F."/>
            <person name="Purvine S."/>
            <person name="Maughan H."/>
            <person name="Hodgkins S.B."/>
            <person name="Anderson D."/>
            <person name="Sederholm M."/>
            <person name="Temperton B."/>
            <person name="Saleska S.R."/>
            <person name="Tyson G.W."/>
            <person name="Rich V.I."/>
        </authorList>
    </citation>
    <scope>NUCLEOTIDE SEQUENCE [LARGE SCALE GENOMIC DNA]</scope>
    <source>
        <strain evidence="2 3">SMC1</strain>
    </source>
</reference>
<comment type="caution">
    <text evidence="2">The sequence shown here is derived from an EMBL/GenBank/DDBJ whole genome shotgun (WGS) entry which is preliminary data.</text>
</comment>
<dbReference type="Pfam" id="PF08923">
    <property type="entry name" value="MAPKK1_Int"/>
    <property type="match status" value="1"/>
</dbReference>
<feature type="domain" description="Roadblock/LAMTOR2" evidence="1">
    <location>
        <begin position="5"/>
        <end position="93"/>
    </location>
</feature>
<evidence type="ECO:0000313" key="2">
    <source>
        <dbReference type="EMBL" id="RIE16844.1"/>
    </source>
</evidence>
<dbReference type="SUPFAM" id="SSF103196">
    <property type="entry name" value="Roadblock/LC7 domain"/>
    <property type="match status" value="1"/>
</dbReference>
<dbReference type="InterPro" id="IPR004942">
    <property type="entry name" value="Roadblock/LAMTOR2_dom"/>
</dbReference>
<dbReference type="OrthoDB" id="9835722at2"/>
<accession>A0A398DZT7</accession>
<name>A0A398DZT7_9BACT</name>
<dbReference type="SMART" id="SM00960">
    <property type="entry name" value="Robl_LC7"/>
    <property type="match status" value="1"/>
</dbReference>
<proteinExistence type="predicted"/>
<organism evidence="2 3">
    <name type="scientific">Candidatus Cryosericum septentrionale</name>
    <dbReference type="NCBI Taxonomy" id="2290913"/>
    <lineage>
        <taxon>Bacteria</taxon>
        <taxon>Pseudomonadati</taxon>
        <taxon>Caldisericota/Cryosericota group</taxon>
        <taxon>Candidatus Cryosericota</taxon>
        <taxon>Candidatus Cryosericia</taxon>
        <taxon>Candidatus Cryosericales</taxon>
        <taxon>Candidatus Cryosericaceae</taxon>
        <taxon>Candidatus Cryosericum</taxon>
    </lineage>
</organism>
<evidence type="ECO:0000313" key="3">
    <source>
        <dbReference type="Proteomes" id="UP000266113"/>
    </source>
</evidence>
<dbReference type="AlphaFoldDB" id="A0A398DZT7"/>
<dbReference type="Proteomes" id="UP000266113">
    <property type="component" value="Unassembled WGS sequence"/>
</dbReference>
<protein>
    <submittedName>
        <fullName evidence="2">Roadblock/LC7 domain-containing protein</fullName>
    </submittedName>
</protein>
<dbReference type="Gene3D" id="3.30.450.30">
    <property type="entry name" value="Dynein light chain 2a, cytoplasmic"/>
    <property type="match status" value="1"/>
</dbReference>
<dbReference type="InterPro" id="IPR015019">
    <property type="entry name" value="LAMTOR3"/>
</dbReference>
<keyword evidence="3" id="KW-1185">Reference proteome</keyword>
<gene>
    <name evidence="2" type="ORF">SMC1_04770</name>
</gene>
<sequence>MVIVVQETLDRLKSSSGVLAVILTDLDGAILYTASDMDIAPPLVRGMILSFAGYMQQIVTQLDMGKLTELDVETTTGRIMMVRTKGNSLAVLTTRQSNLGIIRIAMGRALKDLLERA</sequence>
<dbReference type="EMBL" id="QXIY01000018">
    <property type="protein sequence ID" value="RIE16844.1"/>
    <property type="molecule type" value="Genomic_DNA"/>
</dbReference>